<evidence type="ECO:0000313" key="2">
    <source>
        <dbReference type="EMBL" id="EFX05100.1"/>
    </source>
</evidence>
<dbReference type="PANTHER" id="PTHR43283:SF3">
    <property type="entry name" value="BETA-LACTAMASE FAMILY PROTEIN (AFU_ORTHOLOGUE AFUA_5G07500)"/>
    <property type="match status" value="1"/>
</dbReference>
<dbReference type="eggNOG" id="ENOG502QQGR">
    <property type="taxonomic scope" value="Eukaryota"/>
</dbReference>
<accession>F0XBA9</accession>
<dbReference type="InterPro" id="IPR012338">
    <property type="entry name" value="Beta-lactam/transpept-like"/>
</dbReference>
<evidence type="ECO:0000313" key="3">
    <source>
        <dbReference type="Proteomes" id="UP000007796"/>
    </source>
</evidence>
<protein>
    <submittedName>
        <fullName evidence="2">Beta-lactamase family protein</fullName>
    </submittedName>
</protein>
<dbReference type="InterPro" id="IPR050789">
    <property type="entry name" value="Diverse_Enzym_Activities"/>
</dbReference>
<dbReference type="AlphaFoldDB" id="F0XBA9"/>
<name>F0XBA9_GROCL</name>
<organism evidence="3">
    <name type="scientific">Grosmannia clavigera (strain kw1407 / UAMH 11150)</name>
    <name type="common">Blue stain fungus</name>
    <name type="synonym">Graphiocladiella clavigera</name>
    <dbReference type="NCBI Taxonomy" id="655863"/>
    <lineage>
        <taxon>Eukaryota</taxon>
        <taxon>Fungi</taxon>
        <taxon>Dikarya</taxon>
        <taxon>Ascomycota</taxon>
        <taxon>Pezizomycotina</taxon>
        <taxon>Sordariomycetes</taxon>
        <taxon>Sordariomycetidae</taxon>
        <taxon>Ophiostomatales</taxon>
        <taxon>Ophiostomataceae</taxon>
        <taxon>Leptographium</taxon>
    </lineage>
</organism>
<dbReference type="Proteomes" id="UP000007796">
    <property type="component" value="Unassembled WGS sequence"/>
</dbReference>
<dbReference type="Gene3D" id="3.40.710.10">
    <property type="entry name" value="DD-peptidase/beta-lactamase superfamily"/>
    <property type="match status" value="1"/>
</dbReference>
<sequence length="415" mass="45535">MPLPQNTVAALTALVDKAVANPTTDIPGVAVVVVDRNGNELFTRAAGRRGVTTTELLTLDNVFWIASCTKMITGVAVMQLVEKGVLRMDDSSQVAKLCPELTGLTVLLPDGTTEPQKNAITLRMLLTHTAGFGYSFFNERLRDWWLPIGANEFSGRIEDMRMPLLFQPGEGWEYGVNIDWAGVLLERATGLTLNQYLQKNVVGPLGLTDINIIPSVDMRARLAHMHFRQPDGKLRVRDHPFRVPLEADPDDAAAVARVFNSGGAGVFARPQEYTKILAVLLNDGTCPRTGVKLLEKETVNTMFTNQIPQFPNAGRQFIPAAKPEYTNPIPELYSVPGSPPQGWGLTFMLSNGGATGRSKSTGHWAGLPNLWWWADRENGVAGVVFTQILPFVDNKVLELWANVETEVYKALASRG</sequence>
<dbReference type="STRING" id="655863.F0XBA9"/>
<keyword evidence="3" id="KW-1185">Reference proteome</keyword>
<dbReference type="SUPFAM" id="SSF56601">
    <property type="entry name" value="beta-lactamase/transpeptidase-like"/>
    <property type="match status" value="1"/>
</dbReference>
<dbReference type="PANTHER" id="PTHR43283">
    <property type="entry name" value="BETA-LACTAMASE-RELATED"/>
    <property type="match status" value="1"/>
</dbReference>
<dbReference type="InterPro" id="IPR001466">
    <property type="entry name" value="Beta-lactam-related"/>
</dbReference>
<proteinExistence type="predicted"/>
<reference evidence="2 3" key="1">
    <citation type="journal article" date="2011" name="Proc. Natl. Acad. Sci. U.S.A.">
        <title>Genome and transcriptome analyses of the mountain pine beetle-fungal symbiont Grosmannia clavigera, a lodgepole pine pathogen.</title>
        <authorList>
            <person name="DiGuistini S."/>
            <person name="Wang Y."/>
            <person name="Liao N.Y."/>
            <person name="Taylor G."/>
            <person name="Tanguay P."/>
            <person name="Feau N."/>
            <person name="Henrissat B."/>
            <person name="Chan S.K."/>
            <person name="Hesse-Orce U."/>
            <person name="Alamouti S.M."/>
            <person name="Tsui C.K.M."/>
            <person name="Docking R.T."/>
            <person name="Levasseur A."/>
            <person name="Haridas S."/>
            <person name="Robertson G."/>
            <person name="Birol I."/>
            <person name="Holt R.A."/>
            <person name="Marra M.A."/>
            <person name="Hamelin R.C."/>
            <person name="Hirst M."/>
            <person name="Jones S.J.M."/>
            <person name="Bohlmann J."/>
            <person name="Breuil C."/>
        </authorList>
    </citation>
    <scope>NUCLEOTIDE SEQUENCE [LARGE SCALE GENOMIC DNA]</scope>
    <source>
        <strain evidence="3">kw1407 / UAMH 11150</strain>
    </source>
</reference>
<gene>
    <name evidence="2" type="ORF">CMQ_5362</name>
</gene>
<evidence type="ECO:0000259" key="1">
    <source>
        <dbReference type="Pfam" id="PF00144"/>
    </source>
</evidence>
<dbReference type="GeneID" id="25978676"/>
<dbReference type="Pfam" id="PF00144">
    <property type="entry name" value="Beta-lactamase"/>
    <property type="match status" value="1"/>
</dbReference>
<dbReference type="MEROPS" id="S12.950"/>
<dbReference type="EMBL" id="GL629756">
    <property type="protein sequence ID" value="EFX05100.1"/>
    <property type="molecule type" value="Genomic_DNA"/>
</dbReference>
<dbReference type="HOGENOM" id="CLU_020027_11_1_1"/>
<dbReference type="RefSeq" id="XP_014174582.1">
    <property type="nucleotide sequence ID" value="XM_014319107.1"/>
</dbReference>
<dbReference type="OrthoDB" id="428260at2759"/>
<feature type="domain" description="Beta-lactamase-related" evidence="1">
    <location>
        <begin position="18"/>
        <end position="391"/>
    </location>
</feature>
<dbReference type="InParanoid" id="F0XBA9"/>